<evidence type="ECO:0000313" key="12">
    <source>
        <dbReference type="Proteomes" id="UP000568696"/>
    </source>
</evidence>
<evidence type="ECO:0000256" key="7">
    <source>
        <dbReference type="ARBA" id="ARBA00022840"/>
    </source>
</evidence>
<keyword evidence="4 10" id="KW-0808">Transferase</keyword>
<protein>
    <recommendedName>
        <fullName evidence="3 10">Gluconokinase</fullName>
        <ecNumber evidence="3 10">2.7.1.12</ecNumber>
    </recommendedName>
</protein>
<evidence type="ECO:0000256" key="3">
    <source>
        <dbReference type="ARBA" id="ARBA00012054"/>
    </source>
</evidence>
<gene>
    <name evidence="11" type="ORF">GX356_12835</name>
</gene>
<dbReference type="Gene3D" id="3.40.50.300">
    <property type="entry name" value="P-loop containing nucleotide triphosphate hydrolases"/>
    <property type="match status" value="1"/>
</dbReference>
<accession>A0A7X8RIB5</accession>
<evidence type="ECO:0000313" key="11">
    <source>
        <dbReference type="EMBL" id="NLP40575.1"/>
    </source>
</evidence>
<evidence type="ECO:0000256" key="8">
    <source>
        <dbReference type="ARBA" id="ARBA00023064"/>
    </source>
</evidence>
<comment type="catalytic activity">
    <reaction evidence="9 10">
        <text>D-gluconate + ATP = 6-phospho-D-gluconate + ADP + H(+)</text>
        <dbReference type="Rhea" id="RHEA:19433"/>
        <dbReference type="ChEBI" id="CHEBI:15378"/>
        <dbReference type="ChEBI" id="CHEBI:18391"/>
        <dbReference type="ChEBI" id="CHEBI:30616"/>
        <dbReference type="ChEBI" id="CHEBI:58759"/>
        <dbReference type="ChEBI" id="CHEBI:456216"/>
        <dbReference type="EC" id="2.7.1.12"/>
    </reaction>
</comment>
<dbReference type="Proteomes" id="UP000568696">
    <property type="component" value="Unassembled WGS sequence"/>
</dbReference>
<keyword evidence="5 10" id="KW-0547">Nucleotide-binding</keyword>
<dbReference type="EMBL" id="JAAYSN010000362">
    <property type="protein sequence ID" value="NLP40575.1"/>
    <property type="molecule type" value="Genomic_DNA"/>
</dbReference>
<dbReference type="SUPFAM" id="SSF52540">
    <property type="entry name" value="P-loop containing nucleoside triphosphate hydrolases"/>
    <property type="match status" value="1"/>
</dbReference>
<evidence type="ECO:0000256" key="9">
    <source>
        <dbReference type="ARBA" id="ARBA00048090"/>
    </source>
</evidence>
<dbReference type="GO" id="GO:0005737">
    <property type="term" value="C:cytoplasm"/>
    <property type="evidence" value="ECO:0007669"/>
    <property type="project" value="TreeGrafter"/>
</dbReference>
<dbReference type="InterPro" id="IPR006001">
    <property type="entry name" value="Therm_gnt_kin"/>
</dbReference>
<dbReference type="AlphaFoldDB" id="A0A7X8RIB5"/>
<proteinExistence type="inferred from homology"/>
<evidence type="ECO:0000256" key="5">
    <source>
        <dbReference type="ARBA" id="ARBA00022741"/>
    </source>
</evidence>
<evidence type="ECO:0000256" key="4">
    <source>
        <dbReference type="ARBA" id="ARBA00022679"/>
    </source>
</evidence>
<reference evidence="11 12" key="1">
    <citation type="journal article" date="2020" name="Biotechnol. Biofuels">
        <title>New insights from the biogas microbiome by comprehensive genome-resolved metagenomics of nearly 1600 species originating from multiple anaerobic digesters.</title>
        <authorList>
            <person name="Campanaro S."/>
            <person name="Treu L."/>
            <person name="Rodriguez-R L.M."/>
            <person name="Kovalovszki A."/>
            <person name="Ziels R.M."/>
            <person name="Maus I."/>
            <person name="Zhu X."/>
            <person name="Kougias P.G."/>
            <person name="Basile A."/>
            <person name="Luo G."/>
            <person name="Schluter A."/>
            <person name="Konstantinidis K.T."/>
            <person name="Angelidaki I."/>
        </authorList>
    </citation>
    <scope>NUCLEOTIDE SEQUENCE [LARGE SCALE GENOMIC DNA]</scope>
    <source>
        <strain evidence="11">AS23ysBPME_344</strain>
    </source>
</reference>
<dbReference type="GO" id="GO:0046316">
    <property type="term" value="F:gluconokinase activity"/>
    <property type="evidence" value="ECO:0007669"/>
    <property type="project" value="UniProtKB-EC"/>
</dbReference>
<comment type="similarity">
    <text evidence="2 10">Belongs to the gluconokinase GntK/GntV family.</text>
</comment>
<evidence type="ECO:0000256" key="1">
    <source>
        <dbReference type="ARBA" id="ARBA00004761"/>
    </source>
</evidence>
<sequence length="156" mass="17018">MGVSGTGKTTVGMLLADALGLPWRDGDDLHPPHNIAKMVAGEPLTDADRGPWLRAVGRWLGQRPAGGVIACSALRRPYRDLLRTAVPGVRFVHLHGDRDLLAERMGRRHGHFMPVTLLDSQLSLLEPLAADEEGREFDVADSPTELVAQIMSWLDA</sequence>
<dbReference type="PANTHER" id="PTHR43442:SF3">
    <property type="entry name" value="GLUCONOKINASE-RELATED"/>
    <property type="match status" value="1"/>
</dbReference>
<dbReference type="Pfam" id="PF01202">
    <property type="entry name" value="SKI"/>
    <property type="match status" value="1"/>
</dbReference>
<keyword evidence="7 10" id="KW-0067">ATP-binding</keyword>
<dbReference type="CDD" id="cd02021">
    <property type="entry name" value="GntK"/>
    <property type="match status" value="1"/>
</dbReference>
<dbReference type="FunFam" id="3.40.50.300:FF:000522">
    <property type="entry name" value="Gluconokinase"/>
    <property type="match status" value="1"/>
</dbReference>
<keyword evidence="6 10" id="KW-0418">Kinase</keyword>
<dbReference type="GO" id="GO:0019521">
    <property type="term" value="P:D-gluconate metabolic process"/>
    <property type="evidence" value="ECO:0007669"/>
    <property type="project" value="UniProtKB-KW"/>
</dbReference>
<comment type="pathway">
    <text evidence="1">Carbohydrate acid metabolism.</text>
</comment>
<evidence type="ECO:0000256" key="6">
    <source>
        <dbReference type="ARBA" id="ARBA00022777"/>
    </source>
</evidence>
<dbReference type="GO" id="GO:0005524">
    <property type="term" value="F:ATP binding"/>
    <property type="evidence" value="ECO:0007669"/>
    <property type="project" value="UniProtKB-KW"/>
</dbReference>
<organism evidence="11 12">
    <name type="scientific">Corynebacterium pollutisoli</name>
    <dbReference type="NCBI Taxonomy" id="1610489"/>
    <lineage>
        <taxon>Bacteria</taxon>
        <taxon>Bacillati</taxon>
        <taxon>Actinomycetota</taxon>
        <taxon>Actinomycetes</taxon>
        <taxon>Mycobacteriales</taxon>
        <taxon>Corynebacteriaceae</taxon>
        <taxon>Corynebacterium</taxon>
    </lineage>
</organism>
<dbReference type="NCBIfam" id="TIGR01313">
    <property type="entry name" value="therm_gnt_kin"/>
    <property type="match status" value="1"/>
</dbReference>
<dbReference type="InterPro" id="IPR027417">
    <property type="entry name" value="P-loop_NTPase"/>
</dbReference>
<dbReference type="InterPro" id="IPR031322">
    <property type="entry name" value="Shikimate/glucono_kinase"/>
</dbReference>
<dbReference type="EC" id="2.7.1.12" evidence="3 10"/>
<evidence type="ECO:0000256" key="10">
    <source>
        <dbReference type="RuleBase" id="RU363066"/>
    </source>
</evidence>
<name>A0A7X8RIB5_9CORY</name>
<keyword evidence="8" id="KW-0311">Gluconate utilization</keyword>
<evidence type="ECO:0000256" key="2">
    <source>
        <dbReference type="ARBA" id="ARBA00008420"/>
    </source>
</evidence>
<dbReference type="PANTHER" id="PTHR43442">
    <property type="entry name" value="GLUCONOKINASE-RELATED"/>
    <property type="match status" value="1"/>
</dbReference>
<comment type="caution">
    <text evidence="11">The sequence shown here is derived from an EMBL/GenBank/DDBJ whole genome shotgun (WGS) entry which is preliminary data.</text>
</comment>